<feature type="coiled-coil region" evidence="1">
    <location>
        <begin position="56"/>
        <end position="105"/>
    </location>
</feature>
<dbReference type="Ensembl" id="ENSPSIT00000017447.1">
    <property type="protein sequence ID" value="ENSPSIP00000017369.1"/>
    <property type="gene ID" value="ENSPSIG00000015450.1"/>
</dbReference>
<dbReference type="PANTHER" id="PTHR24103">
    <property type="entry name" value="E3 UBIQUITIN-PROTEIN LIGASE TRIM"/>
    <property type="match status" value="1"/>
</dbReference>
<dbReference type="Gene3D" id="2.60.120.920">
    <property type="match status" value="1"/>
</dbReference>
<dbReference type="eggNOG" id="KOG2177">
    <property type="taxonomic scope" value="Eukaryota"/>
</dbReference>
<dbReference type="InterPro" id="IPR006574">
    <property type="entry name" value="PRY"/>
</dbReference>
<keyword evidence="4" id="KW-1185">Reference proteome</keyword>
<reference evidence="4" key="1">
    <citation type="submission" date="2011-10" db="EMBL/GenBank/DDBJ databases">
        <authorList>
            <consortium name="Soft-shell Turtle Genome Consortium"/>
        </authorList>
    </citation>
    <scope>NUCLEOTIDE SEQUENCE [LARGE SCALE GENOMIC DNA]</scope>
    <source>
        <strain evidence="4">Daiwa-1</strain>
    </source>
</reference>
<evidence type="ECO:0000313" key="3">
    <source>
        <dbReference type="Ensembl" id="ENSPSIP00000017369.1"/>
    </source>
</evidence>
<accession>K7GAQ8</accession>
<evidence type="ECO:0000259" key="2">
    <source>
        <dbReference type="Pfam" id="PF13765"/>
    </source>
</evidence>
<name>K7GAQ8_PELSI</name>
<evidence type="ECO:0000256" key="1">
    <source>
        <dbReference type="SAM" id="Coils"/>
    </source>
</evidence>
<dbReference type="InterPro" id="IPR050143">
    <property type="entry name" value="TRIM/RBCC"/>
</dbReference>
<dbReference type="HOGENOM" id="CLU_1142308_0_0_1"/>
<dbReference type="AlphaFoldDB" id="K7GAQ8"/>
<feature type="domain" description="SPRY-associated" evidence="2">
    <location>
        <begin position="164"/>
        <end position="199"/>
    </location>
</feature>
<evidence type="ECO:0000313" key="4">
    <source>
        <dbReference type="Proteomes" id="UP000007267"/>
    </source>
</evidence>
<dbReference type="Pfam" id="PF13765">
    <property type="entry name" value="PRY"/>
    <property type="match status" value="1"/>
</dbReference>
<keyword evidence="1" id="KW-0175">Coiled coil</keyword>
<dbReference type="InterPro" id="IPR013320">
    <property type="entry name" value="ConA-like_dom_sf"/>
</dbReference>
<reference evidence="3" key="3">
    <citation type="submission" date="2025-08" db="UniProtKB">
        <authorList>
            <consortium name="Ensembl"/>
        </authorList>
    </citation>
    <scope>IDENTIFICATION</scope>
</reference>
<proteinExistence type="predicted"/>
<dbReference type="EMBL" id="AGCU01162380">
    <property type="status" value="NOT_ANNOTATED_CDS"/>
    <property type="molecule type" value="Genomic_DNA"/>
</dbReference>
<sequence length="243" mass="28040">MFLRLQEKLQAQLKTLRAEREKLLGLKVSREETSQEHLKWTQAEWQKIVTQFQQLRQFLQEQERLLLAQLEQLDEMIVKTWTDTVTKLSEQISHLSERIGELEEKCQKPVSEFLQEIRSTLSSCEEGQAQQPEEMAPELGERVRGFSQKVTALSETLREFKANVTLDPDMAHPRLVPSEDGKRERWADTWQPVADTPARTLGPVCWAERASPWGDITGRWRWGMANGLWGCPESLRAGRDGSA</sequence>
<dbReference type="SUPFAM" id="SSF49899">
    <property type="entry name" value="Concanavalin A-like lectins/glucanases"/>
    <property type="match status" value="1"/>
</dbReference>
<dbReference type="OMA" id="RWGMANG"/>
<dbReference type="InterPro" id="IPR043136">
    <property type="entry name" value="B30.2/SPRY_sf"/>
</dbReference>
<organism evidence="3 4">
    <name type="scientific">Pelodiscus sinensis</name>
    <name type="common">Chinese softshell turtle</name>
    <name type="synonym">Trionyx sinensis</name>
    <dbReference type="NCBI Taxonomy" id="13735"/>
    <lineage>
        <taxon>Eukaryota</taxon>
        <taxon>Metazoa</taxon>
        <taxon>Chordata</taxon>
        <taxon>Craniata</taxon>
        <taxon>Vertebrata</taxon>
        <taxon>Euteleostomi</taxon>
        <taxon>Archelosauria</taxon>
        <taxon>Testudinata</taxon>
        <taxon>Testudines</taxon>
        <taxon>Cryptodira</taxon>
        <taxon>Trionychia</taxon>
        <taxon>Trionychidae</taxon>
        <taxon>Pelodiscus</taxon>
    </lineage>
</organism>
<reference evidence="3" key="4">
    <citation type="submission" date="2025-09" db="UniProtKB">
        <authorList>
            <consortium name="Ensembl"/>
        </authorList>
    </citation>
    <scope>IDENTIFICATION</scope>
</reference>
<protein>
    <recommendedName>
        <fullName evidence="2">SPRY-associated domain-containing protein</fullName>
    </recommendedName>
</protein>
<dbReference type="Proteomes" id="UP000007267">
    <property type="component" value="Unassembled WGS sequence"/>
</dbReference>
<dbReference type="GeneTree" id="ENSGT01030000234669"/>
<reference evidence="4" key="2">
    <citation type="journal article" date="2013" name="Nat. Genet.">
        <title>The draft genomes of soft-shell turtle and green sea turtle yield insights into the development and evolution of the turtle-specific body plan.</title>
        <authorList>
            <person name="Wang Z."/>
            <person name="Pascual-Anaya J."/>
            <person name="Zadissa A."/>
            <person name="Li W."/>
            <person name="Niimura Y."/>
            <person name="Huang Z."/>
            <person name="Li C."/>
            <person name="White S."/>
            <person name="Xiong Z."/>
            <person name="Fang D."/>
            <person name="Wang B."/>
            <person name="Ming Y."/>
            <person name="Chen Y."/>
            <person name="Zheng Y."/>
            <person name="Kuraku S."/>
            <person name="Pignatelli M."/>
            <person name="Herrero J."/>
            <person name="Beal K."/>
            <person name="Nozawa M."/>
            <person name="Li Q."/>
            <person name="Wang J."/>
            <person name="Zhang H."/>
            <person name="Yu L."/>
            <person name="Shigenobu S."/>
            <person name="Wang J."/>
            <person name="Liu J."/>
            <person name="Flicek P."/>
            <person name="Searle S."/>
            <person name="Wang J."/>
            <person name="Kuratani S."/>
            <person name="Yin Y."/>
            <person name="Aken B."/>
            <person name="Zhang G."/>
            <person name="Irie N."/>
        </authorList>
    </citation>
    <scope>NUCLEOTIDE SEQUENCE [LARGE SCALE GENOMIC DNA]</scope>
    <source>
        <strain evidence="4">Daiwa-1</strain>
    </source>
</reference>